<evidence type="ECO:0000313" key="9">
    <source>
        <dbReference type="Proteomes" id="UP000095009"/>
    </source>
</evidence>
<dbReference type="PROSITE" id="PS50089">
    <property type="entry name" value="ZF_RING_2"/>
    <property type="match status" value="1"/>
</dbReference>
<dbReference type="Proteomes" id="UP000095009">
    <property type="component" value="Unassembled WGS sequence"/>
</dbReference>
<feature type="domain" description="PHD-type" evidence="6">
    <location>
        <begin position="191"/>
        <end position="239"/>
    </location>
</feature>
<dbReference type="OrthoDB" id="8062037at2759"/>
<dbReference type="SMART" id="SM00184">
    <property type="entry name" value="RING"/>
    <property type="match status" value="2"/>
</dbReference>
<accession>A0A1E3PUH3</accession>
<feature type="region of interest" description="Disordered" evidence="5">
    <location>
        <begin position="545"/>
        <end position="573"/>
    </location>
</feature>
<evidence type="ECO:0000259" key="6">
    <source>
        <dbReference type="PROSITE" id="PS50016"/>
    </source>
</evidence>
<feature type="region of interest" description="Disordered" evidence="5">
    <location>
        <begin position="318"/>
        <end position="339"/>
    </location>
</feature>
<dbReference type="InterPro" id="IPR011011">
    <property type="entry name" value="Znf_FYVE_PHD"/>
</dbReference>
<gene>
    <name evidence="8" type="ORF">NADFUDRAFT_81444</name>
</gene>
<dbReference type="InterPro" id="IPR019787">
    <property type="entry name" value="Znf_PHD-finger"/>
</dbReference>
<dbReference type="SMART" id="SM00249">
    <property type="entry name" value="PHD"/>
    <property type="match status" value="1"/>
</dbReference>
<dbReference type="InterPro" id="IPR001841">
    <property type="entry name" value="Znf_RING"/>
</dbReference>
<dbReference type="PROSITE" id="PS01359">
    <property type="entry name" value="ZF_PHD_1"/>
    <property type="match status" value="1"/>
</dbReference>
<proteinExistence type="predicted"/>
<organism evidence="8 9">
    <name type="scientific">Nadsonia fulvescens var. elongata DSM 6958</name>
    <dbReference type="NCBI Taxonomy" id="857566"/>
    <lineage>
        <taxon>Eukaryota</taxon>
        <taxon>Fungi</taxon>
        <taxon>Dikarya</taxon>
        <taxon>Ascomycota</taxon>
        <taxon>Saccharomycotina</taxon>
        <taxon>Dipodascomycetes</taxon>
        <taxon>Dipodascales</taxon>
        <taxon>Dipodascales incertae sedis</taxon>
        <taxon>Nadsonia</taxon>
    </lineage>
</organism>
<reference evidence="8 9" key="1">
    <citation type="journal article" date="2016" name="Proc. Natl. Acad. Sci. U.S.A.">
        <title>Comparative genomics of biotechnologically important yeasts.</title>
        <authorList>
            <person name="Riley R."/>
            <person name="Haridas S."/>
            <person name="Wolfe K.H."/>
            <person name="Lopes M.R."/>
            <person name="Hittinger C.T."/>
            <person name="Goeker M."/>
            <person name="Salamov A.A."/>
            <person name="Wisecaver J.H."/>
            <person name="Long T.M."/>
            <person name="Calvey C.H."/>
            <person name="Aerts A.L."/>
            <person name="Barry K.W."/>
            <person name="Choi C."/>
            <person name="Clum A."/>
            <person name="Coughlan A.Y."/>
            <person name="Deshpande S."/>
            <person name="Douglass A.P."/>
            <person name="Hanson S.J."/>
            <person name="Klenk H.-P."/>
            <person name="LaButti K.M."/>
            <person name="Lapidus A."/>
            <person name="Lindquist E.A."/>
            <person name="Lipzen A.M."/>
            <person name="Meier-Kolthoff J.P."/>
            <person name="Ohm R.A."/>
            <person name="Otillar R.P."/>
            <person name="Pangilinan J.L."/>
            <person name="Peng Y."/>
            <person name="Rokas A."/>
            <person name="Rosa C.A."/>
            <person name="Scheuner C."/>
            <person name="Sibirny A.A."/>
            <person name="Slot J.C."/>
            <person name="Stielow J.B."/>
            <person name="Sun H."/>
            <person name="Kurtzman C.P."/>
            <person name="Blackwell M."/>
            <person name="Grigoriev I.V."/>
            <person name="Jeffries T.W."/>
        </authorList>
    </citation>
    <scope>NUCLEOTIDE SEQUENCE [LARGE SCALE GENOMIC DNA]</scope>
    <source>
        <strain evidence="8 9">DSM 6958</strain>
    </source>
</reference>
<dbReference type="Pfam" id="PF13639">
    <property type="entry name" value="zf-RING_2"/>
    <property type="match status" value="1"/>
</dbReference>
<feature type="compositionally biased region" description="Polar residues" evidence="5">
    <location>
        <begin position="461"/>
        <end position="471"/>
    </location>
</feature>
<dbReference type="SUPFAM" id="SSF57850">
    <property type="entry name" value="RING/U-box"/>
    <property type="match status" value="1"/>
</dbReference>
<feature type="region of interest" description="Disordered" evidence="5">
    <location>
        <begin position="262"/>
        <end position="283"/>
    </location>
</feature>
<dbReference type="PROSITE" id="PS50016">
    <property type="entry name" value="ZF_PHD_2"/>
    <property type="match status" value="1"/>
</dbReference>
<evidence type="ECO:0000256" key="5">
    <source>
        <dbReference type="SAM" id="MobiDB-lite"/>
    </source>
</evidence>
<feature type="region of interest" description="Disordered" evidence="5">
    <location>
        <begin position="461"/>
        <end position="486"/>
    </location>
</feature>
<evidence type="ECO:0000256" key="3">
    <source>
        <dbReference type="ARBA" id="ARBA00022833"/>
    </source>
</evidence>
<keyword evidence="9" id="KW-1185">Reference proteome</keyword>
<keyword evidence="2 4" id="KW-0863">Zinc-finger</keyword>
<evidence type="ECO:0000256" key="4">
    <source>
        <dbReference type="PROSITE-ProRule" id="PRU00175"/>
    </source>
</evidence>
<dbReference type="SUPFAM" id="SSF57903">
    <property type="entry name" value="FYVE/PHD zinc finger"/>
    <property type="match status" value="1"/>
</dbReference>
<feature type="compositionally biased region" description="Polar residues" evidence="5">
    <location>
        <begin position="560"/>
        <end position="572"/>
    </location>
</feature>
<sequence>MSSPILDPINQIVATEVVQINHPTAASVTATTTTVTKATTATTYNESCVVCLDELATAETTADVGSPLELVARLPCGHLFHNFCIKTWSERTNSCPACREAFNVIEIIDLKSSHPTHGADNFDGCQKEGLDEPKRDFDRGEYQIIESYIVEDRKAPMPDEPLDITLLDPIYYQDHPARIHPQLTQIPADELGNCVICDSGEFEHELLICDGCNNCLHMSCLGIATVPTGEWFCPTCEIELANGSNMTDLHLETLGRLLGGNGISTRGRGRSRGRGSTPIRRGRARTRTVTRVASSLAANSTTPVTRFGSNGLITRSLGGRVTRSRSRSSSIPPDLLTGTTDAASGSSLIQFLWSNNNNNTNGYILNPRGRTAQDYRYNPLYTAGLYETRQAMQRTRREQGIAGHSDDPNSHEPVQLVPGRRIAITPEERQAWDMFDQAREITHSNGPAASEPSDFRRSTAAITPSVVQQTPDVPDGSRKLKRPVKPRGPLACQAEENATGTITATATTLVTGSASETRPFQRPKLVSDIVKGIRGERAEERPVKLSAMAGSSSTAATTTRDTPSVPQSSSSLGYDRKVQIQNVVRDNLRPLYQQHSITKPQYTHINQTVSRRLYREFGHETAKEDADGGPALMGLNRLAQEHIAAELRRVM</sequence>
<dbReference type="InterPro" id="IPR019786">
    <property type="entry name" value="Zinc_finger_PHD-type_CS"/>
</dbReference>
<evidence type="ECO:0000259" key="7">
    <source>
        <dbReference type="PROSITE" id="PS50089"/>
    </source>
</evidence>
<name>A0A1E3PUH3_9ASCO</name>
<evidence type="ECO:0008006" key="10">
    <source>
        <dbReference type="Google" id="ProtNLM"/>
    </source>
</evidence>
<protein>
    <recommendedName>
        <fullName evidence="10">RING-type domain-containing protein</fullName>
    </recommendedName>
</protein>
<keyword evidence="3" id="KW-0862">Zinc</keyword>
<dbReference type="EMBL" id="KV454406">
    <property type="protein sequence ID" value="ODQ68497.1"/>
    <property type="molecule type" value="Genomic_DNA"/>
</dbReference>
<dbReference type="InterPro" id="IPR047157">
    <property type="entry name" value="PHRF1/Atg35"/>
</dbReference>
<dbReference type="InterPro" id="IPR013083">
    <property type="entry name" value="Znf_RING/FYVE/PHD"/>
</dbReference>
<dbReference type="InterPro" id="IPR001965">
    <property type="entry name" value="Znf_PHD"/>
</dbReference>
<dbReference type="AlphaFoldDB" id="A0A1E3PUH3"/>
<dbReference type="Gene3D" id="3.30.40.10">
    <property type="entry name" value="Zinc/RING finger domain, C3HC4 (zinc finger)"/>
    <property type="match status" value="2"/>
</dbReference>
<dbReference type="PANTHER" id="PTHR12618">
    <property type="entry name" value="PHD AND RING FINGER DOMAIN-CONTAINING PROTEIN 1"/>
    <property type="match status" value="1"/>
</dbReference>
<keyword evidence="1" id="KW-0479">Metal-binding</keyword>
<evidence type="ECO:0000256" key="2">
    <source>
        <dbReference type="ARBA" id="ARBA00022771"/>
    </source>
</evidence>
<dbReference type="PANTHER" id="PTHR12618:SF20">
    <property type="entry name" value="PHD AND RING FINGER DOMAIN-CONTAINING PROTEIN 1"/>
    <property type="match status" value="1"/>
</dbReference>
<dbReference type="Pfam" id="PF00628">
    <property type="entry name" value="PHD"/>
    <property type="match status" value="1"/>
</dbReference>
<dbReference type="CDD" id="cd15492">
    <property type="entry name" value="PHD_BRPF_JADE_like"/>
    <property type="match status" value="1"/>
</dbReference>
<evidence type="ECO:0000256" key="1">
    <source>
        <dbReference type="ARBA" id="ARBA00022723"/>
    </source>
</evidence>
<feature type="domain" description="RING-type" evidence="7">
    <location>
        <begin position="48"/>
        <end position="99"/>
    </location>
</feature>
<dbReference type="GO" id="GO:0008270">
    <property type="term" value="F:zinc ion binding"/>
    <property type="evidence" value="ECO:0007669"/>
    <property type="project" value="UniProtKB-KW"/>
</dbReference>
<feature type="compositionally biased region" description="Low complexity" evidence="5">
    <location>
        <begin position="546"/>
        <end position="559"/>
    </location>
</feature>
<evidence type="ECO:0000313" key="8">
    <source>
        <dbReference type="EMBL" id="ODQ68497.1"/>
    </source>
</evidence>